<dbReference type="RefSeq" id="WP_316975416.1">
    <property type="nucleotide sequence ID" value="NZ_JAWIIJ010000026.1"/>
</dbReference>
<protein>
    <recommendedName>
        <fullName evidence="3">Adenylate kinase</fullName>
    </recommendedName>
</protein>
<accession>A0ABU3W443</accession>
<organism evidence="1 2">
    <name type="scientific">Marinobacter xestospongiae</name>
    <dbReference type="NCBI Taxonomy" id="994319"/>
    <lineage>
        <taxon>Bacteria</taxon>
        <taxon>Pseudomonadati</taxon>
        <taxon>Pseudomonadota</taxon>
        <taxon>Gammaproteobacteria</taxon>
        <taxon>Pseudomonadales</taxon>
        <taxon>Marinobacteraceae</taxon>
        <taxon>Marinobacter</taxon>
    </lineage>
</organism>
<dbReference type="PANTHER" id="PTHR37816">
    <property type="entry name" value="YALI0E33011P"/>
    <property type="match status" value="1"/>
</dbReference>
<keyword evidence="2" id="KW-1185">Reference proteome</keyword>
<dbReference type="Proteomes" id="UP001269819">
    <property type="component" value="Unassembled WGS sequence"/>
</dbReference>
<sequence>MTWQRIMIVGGPGAGKSWLAGEIARRTGLPWFCVDDAVWRADGTLRPAEAMDDQVRTWALQSAWIIEGGNSRTYLERACRADVLIVLSPPRWLRVCRVLRRLPSRALLQGTLTYDRLFLQKNLGLKAAMPEQRAFYWLRSRQQVREFLDGLPMNG</sequence>
<dbReference type="EMBL" id="JAWIIJ010000026">
    <property type="protein sequence ID" value="MDV2081125.1"/>
    <property type="molecule type" value="Genomic_DNA"/>
</dbReference>
<gene>
    <name evidence="1" type="ORF">RYS15_20735</name>
</gene>
<dbReference type="Gene3D" id="3.40.50.300">
    <property type="entry name" value="P-loop containing nucleotide triphosphate hydrolases"/>
    <property type="match status" value="1"/>
</dbReference>
<proteinExistence type="predicted"/>
<evidence type="ECO:0008006" key="3">
    <source>
        <dbReference type="Google" id="ProtNLM"/>
    </source>
</evidence>
<dbReference type="InterPro" id="IPR027417">
    <property type="entry name" value="P-loop_NTPase"/>
</dbReference>
<evidence type="ECO:0000313" key="2">
    <source>
        <dbReference type="Proteomes" id="UP001269819"/>
    </source>
</evidence>
<evidence type="ECO:0000313" key="1">
    <source>
        <dbReference type="EMBL" id="MDV2081125.1"/>
    </source>
</evidence>
<dbReference type="SUPFAM" id="SSF52540">
    <property type="entry name" value="P-loop containing nucleoside triphosphate hydrolases"/>
    <property type="match status" value="1"/>
</dbReference>
<comment type="caution">
    <text evidence="1">The sequence shown here is derived from an EMBL/GenBank/DDBJ whole genome shotgun (WGS) entry which is preliminary data.</text>
</comment>
<dbReference type="InterPro" id="IPR052922">
    <property type="entry name" value="Cytidylate_Kinase-2"/>
</dbReference>
<name>A0ABU3W443_9GAMM</name>
<reference evidence="1 2" key="1">
    <citation type="submission" date="2023-10" db="EMBL/GenBank/DDBJ databases">
        <title>Characteristics and mechanism of a salt-tolerant marine origin heterotrophic nitrifying- aerobic denitrifying bacteria Marinobacter xestospongiae HN1.</title>
        <authorList>
            <person name="Qi R."/>
        </authorList>
    </citation>
    <scope>NUCLEOTIDE SEQUENCE [LARGE SCALE GENOMIC DNA]</scope>
    <source>
        <strain evidence="1 2">HN1</strain>
    </source>
</reference>
<dbReference type="PANTHER" id="PTHR37816:SF1">
    <property type="entry name" value="TOXIN"/>
    <property type="match status" value="1"/>
</dbReference>